<dbReference type="InterPro" id="IPR048519">
    <property type="entry name" value="Gfd2/YDR514C-like_C"/>
</dbReference>
<dbReference type="PANTHER" id="PTHR28083">
    <property type="entry name" value="GOOD FOR FULL DBP5 ACTIVITY PROTEIN 2"/>
    <property type="match status" value="1"/>
</dbReference>
<gene>
    <name evidence="4" type="ORF">OIDMADRAFT_49505</name>
</gene>
<evidence type="ECO:0000256" key="2">
    <source>
        <dbReference type="SAM" id="MobiDB-lite"/>
    </source>
</evidence>
<keyword evidence="5" id="KW-1185">Reference proteome</keyword>
<feature type="region of interest" description="Disordered" evidence="2">
    <location>
        <begin position="206"/>
        <end position="227"/>
    </location>
</feature>
<dbReference type="Gene3D" id="3.30.420.10">
    <property type="entry name" value="Ribonuclease H-like superfamily/Ribonuclease H"/>
    <property type="match status" value="1"/>
</dbReference>
<proteinExistence type="predicted"/>
<dbReference type="InterPro" id="IPR012337">
    <property type="entry name" value="RNaseH-like_sf"/>
</dbReference>
<reference evidence="5" key="2">
    <citation type="submission" date="2015-01" db="EMBL/GenBank/DDBJ databases">
        <title>Evolutionary Origins and Diversification of the Mycorrhizal Mutualists.</title>
        <authorList>
            <consortium name="DOE Joint Genome Institute"/>
            <consortium name="Mycorrhizal Genomics Consortium"/>
            <person name="Kohler A."/>
            <person name="Kuo A."/>
            <person name="Nagy L.G."/>
            <person name="Floudas D."/>
            <person name="Copeland A."/>
            <person name="Barry K.W."/>
            <person name="Cichocki N."/>
            <person name="Veneault-Fourrey C."/>
            <person name="LaButti K."/>
            <person name="Lindquist E.A."/>
            <person name="Lipzen A."/>
            <person name="Lundell T."/>
            <person name="Morin E."/>
            <person name="Murat C."/>
            <person name="Riley R."/>
            <person name="Ohm R."/>
            <person name="Sun H."/>
            <person name="Tunlid A."/>
            <person name="Henrissat B."/>
            <person name="Grigoriev I.V."/>
            <person name="Hibbett D.S."/>
            <person name="Martin F."/>
        </authorList>
    </citation>
    <scope>NUCLEOTIDE SEQUENCE [LARGE SCALE GENOMIC DNA]</scope>
    <source>
        <strain evidence="5">Zn</strain>
    </source>
</reference>
<feature type="coiled-coil region" evidence="1">
    <location>
        <begin position="243"/>
        <end position="270"/>
    </location>
</feature>
<dbReference type="EMBL" id="KN832871">
    <property type="protein sequence ID" value="KIN06006.1"/>
    <property type="molecule type" value="Genomic_DNA"/>
</dbReference>
<dbReference type="AlphaFoldDB" id="A0A0C3HCH8"/>
<dbReference type="PANTHER" id="PTHR28083:SF1">
    <property type="entry name" value="GOOD FOR FULL DBP5 ACTIVITY PROTEIN 2"/>
    <property type="match status" value="1"/>
</dbReference>
<evidence type="ECO:0000259" key="3">
    <source>
        <dbReference type="Pfam" id="PF21762"/>
    </source>
</evidence>
<organism evidence="4 5">
    <name type="scientific">Oidiodendron maius (strain Zn)</name>
    <dbReference type="NCBI Taxonomy" id="913774"/>
    <lineage>
        <taxon>Eukaryota</taxon>
        <taxon>Fungi</taxon>
        <taxon>Dikarya</taxon>
        <taxon>Ascomycota</taxon>
        <taxon>Pezizomycotina</taxon>
        <taxon>Leotiomycetes</taxon>
        <taxon>Leotiomycetes incertae sedis</taxon>
        <taxon>Myxotrichaceae</taxon>
        <taxon>Oidiodendron</taxon>
    </lineage>
</organism>
<name>A0A0C3HCH8_OIDMZ</name>
<feature type="domain" description="Gfd2/YDR514C-like C-terminal" evidence="3">
    <location>
        <begin position="340"/>
        <end position="532"/>
    </location>
</feature>
<dbReference type="SUPFAM" id="SSF53098">
    <property type="entry name" value="Ribonuclease H-like"/>
    <property type="match status" value="1"/>
</dbReference>
<accession>A0A0C3HCH8</accession>
<protein>
    <recommendedName>
        <fullName evidence="3">Gfd2/YDR514C-like C-terminal domain-containing protein</fullName>
    </recommendedName>
</protein>
<dbReference type="GO" id="GO:0003676">
    <property type="term" value="F:nucleic acid binding"/>
    <property type="evidence" value="ECO:0007669"/>
    <property type="project" value="InterPro"/>
</dbReference>
<dbReference type="InterPro" id="IPR040151">
    <property type="entry name" value="Gfd2/YDR514C-like"/>
</dbReference>
<dbReference type="Proteomes" id="UP000054321">
    <property type="component" value="Unassembled WGS sequence"/>
</dbReference>
<keyword evidence="1" id="KW-0175">Coiled coil</keyword>
<dbReference type="GO" id="GO:0005634">
    <property type="term" value="C:nucleus"/>
    <property type="evidence" value="ECO:0007669"/>
    <property type="project" value="TreeGrafter"/>
</dbReference>
<sequence length="656" mass="74475">MDKDNKLEALIGDPGVIPASDTWGYNVKARHIYEGTDSEEEEEPEIPLNKSIVAESSRAYDNSGTVYGKSLNDSKAYHLQKGEVAPEPEIFVSWQAVKKYPYYYIGNANRQLVSRHFFDQGKVYNNTWDFFYLNRLSQDINQSPLILVPTNQFESLLKTVNRELGVQLRIPSSATNNDGFRATFPNEGTPRPRYLGRATNRDTADKLHANIPPSTFKPERESSVMKMPSQKSIAAFKAKVDAIMKTQKVKKTAKQEKKKVERAAQEESSRQSIKRVQTYLGIRPPSLAQHAEEIRARLQKKNLQWEEYDEAFRDAMTNLPPPKAFDTEKPVPHHQEESVVFVCVDVEAYERNTRQITEIGIATLDTKDLESLNSGDGGVNWWQMIRARHFRINEYKHLNNTEFVYGCADRFEFGESEFINLKDAPHVVSTCFKPPFSKPGLDACFNEGKKRNIVLVGHDVQSDIRFLKTVGYDVRTLSTLIDMADTSLMWRSFKKESNPRNLATILSELGIIAWNLHNGGNDAVYTLQAMIGIAIRSLTDPNQTDNREEGKYNYAPEPLDQVTTTKAWDIEEGWFSGDNSDGVGIYEAKSPVDATDAQSNVREYLEHLQQPQSEKDWANAITPSYEPMIEDITWKTGQLTAEDTTLTEAGKSTPDW</sequence>
<dbReference type="InParanoid" id="A0A0C3HCH8"/>
<reference evidence="4 5" key="1">
    <citation type="submission" date="2014-04" db="EMBL/GenBank/DDBJ databases">
        <authorList>
            <consortium name="DOE Joint Genome Institute"/>
            <person name="Kuo A."/>
            <person name="Martino E."/>
            <person name="Perotto S."/>
            <person name="Kohler A."/>
            <person name="Nagy L.G."/>
            <person name="Floudas D."/>
            <person name="Copeland A."/>
            <person name="Barry K.W."/>
            <person name="Cichocki N."/>
            <person name="Veneault-Fourrey C."/>
            <person name="LaButti K."/>
            <person name="Lindquist E.A."/>
            <person name="Lipzen A."/>
            <person name="Lundell T."/>
            <person name="Morin E."/>
            <person name="Murat C."/>
            <person name="Sun H."/>
            <person name="Tunlid A."/>
            <person name="Henrissat B."/>
            <person name="Grigoriev I.V."/>
            <person name="Hibbett D.S."/>
            <person name="Martin F."/>
            <person name="Nordberg H.P."/>
            <person name="Cantor M.N."/>
            <person name="Hua S.X."/>
        </authorList>
    </citation>
    <scope>NUCLEOTIDE SEQUENCE [LARGE SCALE GENOMIC DNA]</scope>
    <source>
        <strain evidence="4 5">Zn</strain>
    </source>
</reference>
<dbReference type="STRING" id="913774.A0A0C3HCH8"/>
<dbReference type="HOGENOM" id="CLU_016815_2_0_1"/>
<dbReference type="OrthoDB" id="5953249at2759"/>
<dbReference type="Pfam" id="PF21762">
    <property type="entry name" value="DEDDh_C"/>
    <property type="match status" value="1"/>
</dbReference>
<evidence type="ECO:0000313" key="5">
    <source>
        <dbReference type="Proteomes" id="UP000054321"/>
    </source>
</evidence>
<dbReference type="InterPro" id="IPR036397">
    <property type="entry name" value="RNaseH_sf"/>
</dbReference>
<evidence type="ECO:0000313" key="4">
    <source>
        <dbReference type="EMBL" id="KIN06006.1"/>
    </source>
</evidence>
<evidence type="ECO:0000256" key="1">
    <source>
        <dbReference type="SAM" id="Coils"/>
    </source>
</evidence>